<evidence type="ECO:0000256" key="3">
    <source>
        <dbReference type="ARBA" id="ARBA00022603"/>
    </source>
</evidence>
<keyword evidence="3 11" id="KW-0489">Methyltransferase</keyword>
<feature type="domain" description="SAM-dependent methyltransferase TRM5/TYW2-type" evidence="13">
    <location>
        <begin position="209"/>
        <end position="528"/>
    </location>
</feature>
<feature type="binding site" evidence="11">
    <location>
        <position position="434"/>
    </location>
    <ligand>
        <name>S-adenosyl-L-methionine</name>
        <dbReference type="ChEBI" id="CHEBI:59789"/>
    </ligand>
</feature>
<keyword evidence="5 11" id="KW-0949">S-adenosyl-L-methionine</keyword>
<feature type="binding site" evidence="11">
    <location>
        <position position="298"/>
    </location>
    <ligand>
        <name>S-adenosyl-L-methionine</name>
        <dbReference type="ChEBI" id="CHEBI:59789"/>
    </ligand>
</feature>
<dbReference type="EMBL" id="JAWDGP010000016">
    <property type="protein sequence ID" value="KAK3804353.1"/>
    <property type="molecule type" value="Genomic_DNA"/>
</dbReference>
<dbReference type="InterPro" id="IPR056744">
    <property type="entry name" value="TRM5/TYW2-like_N"/>
</dbReference>
<dbReference type="InterPro" id="IPR029063">
    <property type="entry name" value="SAM-dependent_MTases_sf"/>
</dbReference>
<dbReference type="Gene3D" id="3.40.50.150">
    <property type="entry name" value="Vaccinia Virus protein VP39"/>
    <property type="match status" value="1"/>
</dbReference>
<comment type="function">
    <text evidence="9">Involved in mitochondrial tRNA methylation. Specifically methylates the N1 position of guanosine-37 in various tRNAs. Methylation is not dependent on the nature of the nucleoside 5' of the target nucleoside. This is the first step in the biosynthesis of wybutosine (yW), a modified base adjacent to the anticodon of tRNAs and required for accurate decoding.</text>
</comment>
<dbReference type="GO" id="GO:0002939">
    <property type="term" value="P:tRNA N1-guanine methylation"/>
    <property type="evidence" value="ECO:0007669"/>
    <property type="project" value="TreeGrafter"/>
</dbReference>
<protein>
    <recommendedName>
        <fullName evidence="11">tRNA (guanine(37)-N1)-methyltransferase</fullName>
        <ecNumber evidence="11">2.1.1.228</ecNumber>
    </recommendedName>
    <alternativeName>
        <fullName evidence="11">M1G-methyltransferase</fullName>
    </alternativeName>
    <alternativeName>
        <fullName evidence="11">tRNA [GM37] methyltransferase</fullName>
    </alternativeName>
    <alternativeName>
        <fullName evidence="11">tRNA methyltransferase 5 homolog</fullName>
    </alternativeName>
</protein>
<keyword evidence="15" id="KW-1185">Reference proteome</keyword>
<dbReference type="PANTHER" id="PTHR23245:SF36">
    <property type="entry name" value="TRNA (GUANINE(37)-N1)-METHYLTRANSFERASE"/>
    <property type="match status" value="1"/>
</dbReference>
<dbReference type="AlphaFoldDB" id="A0AAE1BDK3"/>
<evidence type="ECO:0000256" key="4">
    <source>
        <dbReference type="ARBA" id="ARBA00022679"/>
    </source>
</evidence>
<comment type="caution">
    <text evidence="14">The sequence shown here is derived from an EMBL/GenBank/DDBJ whole genome shotgun (WGS) entry which is preliminary data.</text>
</comment>
<dbReference type="InterPro" id="IPR025792">
    <property type="entry name" value="tRNA_Gua_MeTrfase_euk"/>
</dbReference>
<dbReference type="GO" id="GO:0005759">
    <property type="term" value="C:mitochondrial matrix"/>
    <property type="evidence" value="ECO:0007669"/>
    <property type="project" value="UniProtKB-SubCell"/>
</dbReference>
<dbReference type="InterPro" id="IPR030382">
    <property type="entry name" value="MeTrfase_TRM5/TYW2"/>
</dbReference>
<evidence type="ECO:0000256" key="7">
    <source>
        <dbReference type="ARBA" id="ARBA00023128"/>
    </source>
</evidence>
<reference evidence="14" key="1">
    <citation type="journal article" date="2023" name="G3 (Bethesda)">
        <title>A reference genome for the long-term kleptoplast-retaining sea slug Elysia crispata morphotype clarki.</title>
        <authorList>
            <person name="Eastman K.E."/>
            <person name="Pendleton A.L."/>
            <person name="Shaikh M.A."/>
            <person name="Suttiyut T."/>
            <person name="Ogas R."/>
            <person name="Tomko P."/>
            <person name="Gavelis G."/>
            <person name="Widhalm J.R."/>
            <person name="Wisecaver J.H."/>
        </authorList>
    </citation>
    <scope>NUCLEOTIDE SEQUENCE</scope>
    <source>
        <strain evidence="14">ECLA1</strain>
    </source>
</reference>
<keyword evidence="4 11" id="KW-0808">Transferase</keyword>
<dbReference type="Pfam" id="PF02475">
    <property type="entry name" value="TRM5-TYW2_MTfase"/>
    <property type="match status" value="1"/>
</dbReference>
<comment type="subcellular location">
    <subcellularLocation>
        <location evidence="11">Mitochondrion matrix</location>
    </subcellularLocation>
    <subcellularLocation>
        <location evidence="11">Nucleus</location>
    </subcellularLocation>
    <subcellularLocation>
        <location evidence="11">Cytoplasm</location>
    </subcellularLocation>
    <text evidence="11">Predominantly in the mitochondria and in the nucleus.</text>
</comment>
<evidence type="ECO:0000256" key="8">
    <source>
        <dbReference type="ARBA" id="ARBA00023242"/>
    </source>
</evidence>
<dbReference type="GO" id="GO:0052906">
    <property type="term" value="F:tRNA (guanine(37)-N1)-methyltransferase activity"/>
    <property type="evidence" value="ECO:0007669"/>
    <property type="project" value="UniProtKB-UniRule"/>
</dbReference>
<dbReference type="GO" id="GO:0070901">
    <property type="term" value="P:mitochondrial tRNA methylation"/>
    <property type="evidence" value="ECO:0007669"/>
    <property type="project" value="TreeGrafter"/>
</dbReference>
<evidence type="ECO:0000256" key="11">
    <source>
        <dbReference type="HAMAP-Rule" id="MF_03152"/>
    </source>
</evidence>
<dbReference type="Proteomes" id="UP001283361">
    <property type="component" value="Unassembled WGS sequence"/>
</dbReference>
<dbReference type="Pfam" id="PF25133">
    <property type="entry name" value="TYW2_N_2"/>
    <property type="match status" value="1"/>
</dbReference>
<gene>
    <name evidence="14" type="ORF">RRG08_059323</name>
</gene>
<accession>A0AAE1BDK3</accession>
<comment type="similarity">
    <text evidence="1">Belongs to the class I-like SAM-binding methyltransferase superfamily. TRM5/TYW2 family.</text>
</comment>
<evidence type="ECO:0000256" key="1">
    <source>
        <dbReference type="ARBA" id="ARBA00009775"/>
    </source>
</evidence>
<feature type="binding site" evidence="11">
    <location>
        <begin position="337"/>
        <end position="338"/>
    </location>
    <ligand>
        <name>S-adenosyl-L-methionine</name>
        <dbReference type="ChEBI" id="CHEBI:59789"/>
    </ligand>
</feature>
<dbReference type="HAMAP" id="MF_03152">
    <property type="entry name" value="TRM5"/>
    <property type="match status" value="1"/>
</dbReference>
<evidence type="ECO:0000313" key="14">
    <source>
        <dbReference type="EMBL" id="KAK3804353.1"/>
    </source>
</evidence>
<comment type="catalytic activity">
    <reaction evidence="10 11">
        <text>guanosine(37) in tRNA + S-adenosyl-L-methionine = N(1)-methylguanosine(37) in tRNA + S-adenosyl-L-homocysteine + H(+)</text>
        <dbReference type="Rhea" id="RHEA:36899"/>
        <dbReference type="Rhea" id="RHEA-COMP:10145"/>
        <dbReference type="Rhea" id="RHEA-COMP:10147"/>
        <dbReference type="ChEBI" id="CHEBI:15378"/>
        <dbReference type="ChEBI" id="CHEBI:57856"/>
        <dbReference type="ChEBI" id="CHEBI:59789"/>
        <dbReference type="ChEBI" id="CHEBI:73542"/>
        <dbReference type="ChEBI" id="CHEBI:74269"/>
        <dbReference type="EC" id="2.1.1.228"/>
    </reaction>
</comment>
<feature type="compositionally biased region" description="Polar residues" evidence="12">
    <location>
        <begin position="387"/>
        <end position="414"/>
    </location>
</feature>
<evidence type="ECO:0000256" key="2">
    <source>
        <dbReference type="ARBA" id="ARBA00022490"/>
    </source>
</evidence>
<dbReference type="EC" id="2.1.1.228" evidence="11"/>
<evidence type="ECO:0000256" key="5">
    <source>
        <dbReference type="ARBA" id="ARBA00022691"/>
    </source>
</evidence>
<evidence type="ECO:0000256" key="9">
    <source>
        <dbReference type="ARBA" id="ARBA00045951"/>
    </source>
</evidence>
<organism evidence="14 15">
    <name type="scientific">Elysia crispata</name>
    <name type="common">lettuce slug</name>
    <dbReference type="NCBI Taxonomy" id="231223"/>
    <lineage>
        <taxon>Eukaryota</taxon>
        <taxon>Metazoa</taxon>
        <taxon>Spiralia</taxon>
        <taxon>Lophotrochozoa</taxon>
        <taxon>Mollusca</taxon>
        <taxon>Gastropoda</taxon>
        <taxon>Heterobranchia</taxon>
        <taxon>Euthyneura</taxon>
        <taxon>Panpulmonata</taxon>
        <taxon>Sacoglossa</taxon>
        <taxon>Placobranchoidea</taxon>
        <taxon>Plakobranchidae</taxon>
        <taxon>Elysia</taxon>
    </lineage>
</organism>
<keyword evidence="2 11" id="KW-0963">Cytoplasm</keyword>
<feature type="binding site" evidence="11">
    <location>
        <begin position="366"/>
        <end position="367"/>
    </location>
    <ligand>
        <name>S-adenosyl-L-methionine</name>
        <dbReference type="ChEBI" id="CHEBI:59789"/>
    </ligand>
</feature>
<name>A0AAE1BDK3_9GAST</name>
<dbReference type="SUPFAM" id="SSF53335">
    <property type="entry name" value="S-adenosyl-L-methionine-dependent methyltransferases"/>
    <property type="match status" value="1"/>
</dbReference>
<comment type="function">
    <text evidence="11">Specifically methylates the N1 position of guanosine-37 in various cytoplasmic and mitochondrial tRNAs. Methylation is not dependent on the nature of the nucleoside 5' of the target nucleoside. This is the first step in the biosynthesis of wybutosine (yW), a modified base adjacent to the anticodon of tRNAs and required for accurate decoding.</text>
</comment>
<sequence length="556" mass="62675">MKNDGFCQRPPEIVNLLLSISLSTLNPPRLHDQDKKSGNLLYRLDSKSLKIDDHPISKLRYIFSRLSKEMNESEANDLSPPLAVRGMTQLKREAFVKSVKLPGFRISKKEIGRSQKSWKPLVLKLPGIKPVAELSDKDPQKDSHSLILLDPNKLTEGSLSQQQAEMFERLGLNTEKTDRFEVELRYENWSVADVMRAVLPNEVENVTSFTQVGHIAHLNLKPETLPYKSLIGEVILDKIPSVKTVVNKLNTIDNTYRNFSMELLAGENNFITQTKEHSCVFQLDFSKVYWNSRLSTEHQRITELIPKESVVYDVFAGVGPFAIPLAKKKLCKVYANDLNPASHSALLTNVKLNNIKKGHIIDSNLDGKDFISTVVREDIEERLRQHLNTKTATHNSDSMTDVSETDSKSQSVQKLSEGHKDSGLALNPSFVIMNLPAMAVEFLCNFRGIMNNFKYSSLEKNELETAVKSVLPQVYCYAFSPKGDVDTELGERVKKALGCPLPTDLDVRLVRNVAPNKEMICISFKLWPELVLGVQKSAESSDEPVSKRQKLIQDSL</sequence>
<proteinExistence type="inferred from homology"/>
<feature type="region of interest" description="Disordered" evidence="12">
    <location>
        <begin position="387"/>
        <end position="420"/>
    </location>
</feature>
<dbReference type="PROSITE" id="PS51684">
    <property type="entry name" value="SAM_MT_TRM5_TYW2"/>
    <property type="match status" value="1"/>
</dbReference>
<keyword evidence="8 11" id="KW-0539">Nucleus</keyword>
<evidence type="ECO:0000256" key="6">
    <source>
        <dbReference type="ARBA" id="ARBA00022694"/>
    </source>
</evidence>
<dbReference type="InterPro" id="IPR056743">
    <property type="entry name" value="TRM5-TYW2-like_MTfase"/>
</dbReference>
<comment type="subunit">
    <text evidence="11">Monomer.</text>
</comment>
<evidence type="ECO:0000256" key="12">
    <source>
        <dbReference type="SAM" id="MobiDB-lite"/>
    </source>
</evidence>
<dbReference type="GO" id="GO:0005634">
    <property type="term" value="C:nucleus"/>
    <property type="evidence" value="ECO:0007669"/>
    <property type="project" value="UniProtKB-SubCell"/>
</dbReference>
<keyword evidence="7 11" id="KW-0496">Mitochondrion</keyword>
<dbReference type="Gene3D" id="3.30.300.110">
    <property type="entry name" value="Met-10+ protein-like domains"/>
    <property type="match status" value="1"/>
</dbReference>
<comment type="similarity">
    <text evidence="11">Belongs to the TRM5 / TYW2 family.</text>
</comment>
<dbReference type="PANTHER" id="PTHR23245">
    <property type="entry name" value="TRNA METHYLTRANSFERASE"/>
    <property type="match status" value="1"/>
</dbReference>
<dbReference type="CDD" id="cd02440">
    <property type="entry name" value="AdoMet_MTases"/>
    <property type="match status" value="1"/>
</dbReference>
<keyword evidence="6 11" id="KW-0819">tRNA processing</keyword>
<dbReference type="FunFam" id="3.30.300.110:FF:000001">
    <property type="entry name" value="tRNA (guanine(37)-N1)-methyltransferase"/>
    <property type="match status" value="1"/>
</dbReference>
<evidence type="ECO:0000259" key="13">
    <source>
        <dbReference type="PROSITE" id="PS51684"/>
    </source>
</evidence>
<evidence type="ECO:0000256" key="10">
    <source>
        <dbReference type="ARBA" id="ARBA00047783"/>
    </source>
</evidence>
<evidence type="ECO:0000313" key="15">
    <source>
        <dbReference type="Proteomes" id="UP001283361"/>
    </source>
</evidence>